<dbReference type="HOGENOM" id="CLU_206939_0_0_9"/>
<dbReference type="AlphaFoldDB" id="U5LCB8"/>
<dbReference type="GeneID" id="97349535"/>
<proteinExistence type="predicted"/>
<keyword evidence="3" id="KW-1185">Reference proteome</keyword>
<protein>
    <submittedName>
        <fullName evidence="2">Uncharacterized protein</fullName>
    </submittedName>
</protein>
<gene>
    <name evidence="2" type="ORF">N288_12175</name>
</gene>
<organism evidence="2 3">
    <name type="scientific">Bacillus infantis NRRL B-14911</name>
    <dbReference type="NCBI Taxonomy" id="1367477"/>
    <lineage>
        <taxon>Bacteria</taxon>
        <taxon>Bacillati</taxon>
        <taxon>Bacillota</taxon>
        <taxon>Bacilli</taxon>
        <taxon>Bacillales</taxon>
        <taxon>Bacillaceae</taxon>
        <taxon>Bacillus</taxon>
    </lineage>
</organism>
<dbReference type="RefSeq" id="WP_022543854.1">
    <property type="nucleotide sequence ID" value="NC_022524.1"/>
</dbReference>
<evidence type="ECO:0000313" key="3">
    <source>
        <dbReference type="Proteomes" id="UP000017805"/>
    </source>
</evidence>
<evidence type="ECO:0000313" key="2">
    <source>
        <dbReference type="EMBL" id="AGX04341.1"/>
    </source>
</evidence>
<dbReference type="KEGG" id="bif:N288_12175"/>
<dbReference type="Proteomes" id="UP000017805">
    <property type="component" value="Chromosome"/>
</dbReference>
<sequence length="48" mass="5251">MPEDKKEPTMAPGIDDSDELNQDASAQERQKGEYTNVTALVLDEADPS</sequence>
<dbReference type="STRING" id="1367477.N288_12175"/>
<name>U5LCB8_9BACI</name>
<evidence type="ECO:0000256" key="1">
    <source>
        <dbReference type="SAM" id="MobiDB-lite"/>
    </source>
</evidence>
<reference evidence="2 3" key="1">
    <citation type="submission" date="2013-07" db="EMBL/GenBank/DDBJ databases">
        <title>Complete genome sequence of Bacillus infantis NRRL B-14911 that has potential to induce cardiac disease by antigenic mimicry.</title>
        <authorList>
            <person name="Massilamany C."/>
            <person name="Smith T.P.L."/>
            <person name="Loy J.D."/>
            <person name="Barletta R."/>
            <person name="Reddy J."/>
        </authorList>
    </citation>
    <scope>NUCLEOTIDE SEQUENCE [LARGE SCALE GENOMIC DNA]</scope>
    <source>
        <strain evidence="2 3">NRRL B-14911</strain>
    </source>
</reference>
<accession>U5LCB8</accession>
<dbReference type="EMBL" id="CP006643">
    <property type="protein sequence ID" value="AGX04341.1"/>
    <property type="molecule type" value="Genomic_DNA"/>
</dbReference>
<feature type="region of interest" description="Disordered" evidence="1">
    <location>
        <begin position="1"/>
        <end position="48"/>
    </location>
</feature>
<dbReference type="PATRIC" id="fig|1367477.3.peg.2374"/>